<keyword evidence="3" id="KW-0732">Signal</keyword>
<dbReference type="PROSITE" id="PS51257">
    <property type="entry name" value="PROKAR_LIPOPROTEIN"/>
    <property type="match status" value="1"/>
</dbReference>
<dbReference type="Proteomes" id="UP000360750">
    <property type="component" value="Unassembled WGS sequence"/>
</dbReference>
<dbReference type="Pfam" id="PF04234">
    <property type="entry name" value="CopC"/>
    <property type="match status" value="1"/>
</dbReference>
<dbReference type="GO" id="GO:0046872">
    <property type="term" value="F:metal ion binding"/>
    <property type="evidence" value="ECO:0007669"/>
    <property type="project" value="UniProtKB-KW"/>
</dbReference>
<comment type="caution">
    <text evidence="7">The sequence shown here is derived from an EMBL/GenBank/DDBJ whole genome shotgun (WGS) entry which is preliminary data.</text>
</comment>
<evidence type="ECO:0000256" key="2">
    <source>
        <dbReference type="ARBA" id="ARBA00022723"/>
    </source>
</evidence>
<organism evidence="7 8">
    <name type="scientific">Gordonia paraffinivorans</name>
    <dbReference type="NCBI Taxonomy" id="175628"/>
    <lineage>
        <taxon>Bacteria</taxon>
        <taxon>Bacillati</taxon>
        <taxon>Actinomycetota</taxon>
        <taxon>Actinomycetes</taxon>
        <taxon>Mycobacteriales</taxon>
        <taxon>Gordoniaceae</taxon>
        <taxon>Gordonia</taxon>
    </lineage>
</organism>
<dbReference type="InterPro" id="IPR014756">
    <property type="entry name" value="Ig_E-set"/>
</dbReference>
<keyword evidence="5" id="KW-0472">Membrane</keyword>
<keyword evidence="5" id="KW-1133">Transmembrane helix</keyword>
<keyword evidence="4" id="KW-0186">Copper</keyword>
<dbReference type="SUPFAM" id="SSF81296">
    <property type="entry name" value="E set domains"/>
    <property type="match status" value="1"/>
</dbReference>
<dbReference type="RefSeq" id="WP_006900794.1">
    <property type="nucleotide sequence ID" value="NZ_CAACYD010000007.1"/>
</dbReference>
<evidence type="ECO:0000313" key="8">
    <source>
        <dbReference type="Proteomes" id="UP000360750"/>
    </source>
</evidence>
<feature type="domain" description="CopC" evidence="6">
    <location>
        <begin position="42"/>
        <end position="134"/>
    </location>
</feature>
<comment type="subcellular location">
    <subcellularLocation>
        <location evidence="1">Cell envelope</location>
    </subcellularLocation>
</comment>
<evidence type="ECO:0000256" key="1">
    <source>
        <dbReference type="ARBA" id="ARBA00004196"/>
    </source>
</evidence>
<evidence type="ECO:0000256" key="5">
    <source>
        <dbReference type="SAM" id="Phobius"/>
    </source>
</evidence>
<evidence type="ECO:0000259" key="6">
    <source>
        <dbReference type="Pfam" id="PF04234"/>
    </source>
</evidence>
<gene>
    <name evidence="7" type="primary">yobA</name>
    <name evidence="7" type="ORF">NCTC8139_03469</name>
</gene>
<dbReference type="GeneID" id="60751445"/>
<dbReference type="AlphaFoldDB" id="A0ABD7V717"/>
<evidence type="ECO:0000256" key="3">
    <source>
        <dbReference type="ARBA" id="ARBA00022729"/>
    </source>
</evidence>
<evidence type="ECO:0000256" key="4">
    <source>
        <dbReference type="ARBA" id="ARBA00023008"/>
    </source>
</evidence>
<evidence type="ECO:0000313" key="7">
    <source>
        <dbReference type="EMBL" id="VFA89896.1"/>
    </source>
</evidence>
<dbReference type="Gene3D" id="2.60.40.1220">
    <property type="match status" value="1"/>
</dbReference>
<accession>A0ABD7V717</accession>
<dbReference type="InterPro" id="IPR007348">
    <property type="entry name" value="CopC_dom"/>
</dbReference>
<name>A0ABD7V717_9ACTN</name>
<sequence>MREPARTSRRSVLVSRPLLLILAAIACLGVVGTWSAPAASAHSRLVSSDPENGASLSAGPQAVTLTFNEPIQSAYAVVNVVGPDNHFWQSGEPVVDGKDVRVAVGELGPTGEYTVNYRVTSADGHVISGQRTFELTVAGNGRPGALADDSATFENDGTPVWYYIVGAVVVLAIGLGIVFWLTRRSKSS</sequence>
<keyword evidence="2" id="KW-0479">Metal-binding</keyword>
<feature type="transmembrane region" description="Helical" evidence="5">
    <location>
        <begin position="160"/>
        <end position="182"/>
    </location>
</feature>
<dbReference type="PANTHER" id="PTHR34820:SF4">
    <property type="entry name" value="INNER MEMBRANE PROTEIN YEBZ"/>
    <property type="match status" value="1"/>
</dbReference>
<dbReference type="PANTHER" id="PTHR34820">
    <property type="entry name" value="INNER MEMBRANE PROTEIN YEBZ"/>
    <property type="match status" value="1"/>
</dbReference>
<reference evidence="7 8" key="1">
    <citation type="submission" date="2019-02" db="EMBL/GenBank/DDBJ databases">
        <authorList>
            <consortium name="Pathogen Informatics"/>
        </authorList>
    </citation>
    <scope>NUCLEOTIDE SEQUENCE [LARGE SCALE GENOMIC DNA]</scope>
    <source>
        <strain evidence="7 8">3012STDY6756503</strain>
    </source>
</reference>
<protein>
    <submittedName>
        <fullName evidence="7">Copper resistance protein CopC</fullName>
    </submittedName>
</protein>
<dbReference type="EMBL" id="CAACYD010000007">
    <property type="protein sequence ID" value="VFA89896.1"/>
    <property type="molecule type" value="Genomic_DNA"/>
</dbReference>
<dbReference type="InterPro" id="IPR032694">
    <property type="entry name" value="CopC/D"/>
</dbReference>
<proteinExistence type="predicted"/>
<dbReference type="InterPro" id="IPR014755">
    <property type="entry name" value="Cu-Rt/internalin_Ig-like"/>
</dbReference>
<dbReference type="GO" id="GO:0030313">
    <property type="term" value="C:cell envelope"/>
    <property type="evidence" value="ECO:0007669"/>
    <property type="project" value="UniProtKB-SubCell"/>
</dbReference>
<keyword evidence="5" id="KW-0812">Transmembrane</keyword>